<evidence type="ECO:0000259" key="5">
    <source>
        <dbReference type="PROSITE" id="PS50865"/>
    </source>
</evidence>
<dbReference type="Proteomes" id="UP000078348">
    <property type="component" value="Unassembled WGS sequence"/>
</dbReference>
<proteinExistence type="predicted"/>
<dbReference type="Gene3D" id="6.10.140.2220">
    <property type="match status" value="1"/>
</dbReference>
<dbReference type="AlphaFoldDB" id="A0A196SGX1"/>
<comment type="caution">
    <text evidence="6">The sequence shown here is derived from an EMBL/GenBank/DDBJ whole genome shotgun (WGS) entry which is preliminary data.</text>
</comment>
<gene>
    <name evidence="6" type="ORF">AV274_2872</name>
</gene>
<evidence type="ECO:0000256" key="2">
    <source>
        <dbReference type="ARBA" id="ARBA00022771"/>
    </source>
</evidence>
<dbReference type="InterPro" id="IPR002893">
    <property type="entry name" value="Znf_MYND"/>
</dbReference>
<keyword evidence="2 4" id="KW-0863">Zinc-finger</keyword>
<sequence length="292" mass="32682">MEGKCRCCGKAASLRCSKCKKVFYCGKECQARDWPIHKKECGKQFKDYSDPVHRQNADFLMDLSFEQNDDAVTVTIPIPLSCEKKDIQVSITHRTSNYLVVDMNALRYDDCNTTGVLHVPGTAFVRTSSLMVCAEDCVGLQLQARGVCCSHCRAAVGSVLEEAPCTLDLLKDKVSVTTGEPCRGLYSLLRRVLVSLVDVYRSKACVRFFCFAKNKHFTVVLNAPVAYVQVKAALRVRQAIHFSVSEEPQRENDVCLSFSLLDAIAFLAALKQAAFDNDELISFQPNQYYFLL</sequence>
<dbReference type="SUPFAM" id="SSF144232">
    <property type="entry name" value="HIT/MYND zinc finger-like"/>
    <property type="match status" value="1"/>
</dbReference>
<feature type="domain" description="MYND-type" evidence="5">
    <location>
        <begin position="5"/>
        <end position="41"/>
    </location>
</feature>
<dbReference type="EMBL" id="LXWW01000143">
    <property type="protein sequence ID" value="OAO15407.1"/>
    <property type="molecule type" value="Genomic_DNA"/>
</dbReference>
<protein>
    <submittedName>
        <fullName evidence="6">Lysine exporter protein (LYSE/YGGA)</fullName>
    </submittedName>
</protein>
<name>A0A196SGX1_BLAHN</name>
<dbReference type="STRING" id="478820.A0A196SGX1"/>
<evidence type="ECO:0000256" key="3">
    <source>
        <dbReference type="ARBA" id="ARBA00022833"/>
    </source>
</evidence>
<evidence type="ECO:0000313" key="7">
    <source>
        <dbReference type="Proteomes" id="UP000078348"/>
    </source>
</evidence>
<reference evidence="6 7" key="1">
    <citation type="submission" date="2016-05" db="EMBL/GenBank/DDBJ databases">
        <title>Nuclear genome of Blastocystis sp. subtype 1 NandII.</title>
        <authorList>
            <person name="Gentekaki E."/>
            <person name="Curtis B."/>
            <person name="Stairs C."/>
            <person name="Eme L."/>
            <person name="Herman E."/>
            <person name="Klimes V."/>
            <person name="Arias M.C."/>
            <person name="Elias M."/>
            <person name="Hilliou F."/>
            <person name="Klute M."/>
            <person name="Malik S.-B."/>
            <person name="Pightling A."/>
            <person name="Rachubinski R."/>
            <person name="Salas D."/>
            <person name="Schlacht A."/>
            <person name="Suga H."/>
            <person name="Archibald J."/>
            <person name="Ball S.G."/>
            <person name="Clark G."/>
            <person name="Dacks J."/>
            <person name="Van Der Giezen M."/>
            <person name="Tsaousis A."/>
            <person name="Roger A."/>
        </authorList>
    </citation>
    <scope>NUCLEOTIDE SEQUENCE [LARGE SCALE GENOMIC DNA]</scope>
    <source>
        <strain evidence="7">ATCC 50177 / NandII</strain>
    </source>
</reference>
<organism evidence="6 7">
    <name type="scientific">Blastocystis sp. subtype 1 (strain ATCC 50177 / NandII)</name>
    <dbReference type="NCBI Taxonomy" id="478820"/>
    <lineage>
        <taxon>Eukaryota</taxon>
        <taxon>Sar</taxon>
        <taxon>Stramenopiles</taxon>
        <taxon>Bigyra</taxon>
        <taxon>Opalozoa</taxon>
        <taxon>Opalinata</taxon>
        <taxon>Blastocystidae</taxon>
        <taxon>Blastocystis</taxon>
    </lineage>
</organism>
<evidence type="ECO:0000256" key="4">
    <source>
        <dbReference type="PROSITE-ProRule" id="PRU00134"/>
    </source>
</evidence>
<accession>A0A196SGX1</accession>
<keyword evidence="7" id="KW-1185">Reference proteome</keyword>
<dbReference type="PROSITE" id="PS50865">
    <property type="entry name" value="ZF_MYND_2"/>
    <property type="match status" value="1"/>
</dbReference>
<keyword evidence="1" id="KW-0479">Metal-binding</keyword>
<evidence type="ECO:0000313" key="6">
    <source>
        <dbReference type="EMBL" id="OAO15407.1"/>
    </source>
</evidence>
<dbReference type="PROSITE" id="PS01360">
    <property type="entry name" value="ZF_MYND_1"/>
    <property type="match status" value="1"/>
</dbReference>
<dbReference type="Pfam" id="PF01753">
    <property type="entry name" value="zf-MYND"/>
    <property type="match status" value="1"/>
</dbReference>
<dbReference type="GO" id="GO:0008270">
    <property type="term" value="F:zinc ion binding"/>
    <property type="evidence" value="ECO:0007669"/>
    <property type="project" value="UniProtKB-KW"/>
</dbReference>
<dbReference type="OrthoDB" id="45756at2759"/>
<evidence type="ECO:0000256" key="1">
    <source>
        <dbReference type="ARBA" id="ARBA00022723"/>
    </source>
</evidence>
<keyword evidence="3" id="KW-0862">Zinc</keyword>